<dbReference type="InterPro" id="IPR016181">
    <property type="entry name" value="Acyl_CoA_acyltransferase"/>
</dbReference>
<accession>A0ABW5S3Q3</accession>
<gene>
    <name evidence="2" type="ORF">ACFSUE_08675</name>
</gene>
<dbReference type="EMBL" id="JBHUMQ010000018">
    <property type="protein sequence ID" value="MFD2693697.1"/>
    <property type="molecule type" value="Genomic_DNA"/>
</dbReference>
<evidence type="ECO:0000259" key="1">
    <source>
        <dbReference type="PROSITE" id="PS51186"/>
    </source>
</evidence>
<sequence>MGKHLLQVELAFYRESLSQQLQNYQFGQTKFSSHPVQALESIADTTKAYPIVVFVQDAVAGFFILEELPRQSDYGTYDHALLFRAFSLDVNYRGKGLSKIVMEALFSFVRKHFSSKTMIVLGANAVNFTAIGLYKRMGYRDTARTFIGKKGKQYVFEKSIV</sequence>
<keyword evidence="3" id="KW-1185">Reference proteome</keyword>
<protein>
    <submittedName>
        <fullName evidence="2">GNAT family N-acetyltransferase</fullName>
        <ecNumber evidence="2">2.3.1.-</ecNumber>
    </submittedName>
</protein>
<name>A0ABW5S3Q3_9BACL</name>
<dbReference type="Pfam" id="PF00583">
    <property type="entry name" value="Acetyltransf_1"/>
    <property type="match status" value="1"/>
</dbReference>
<feature type="domain" description="N-acetyltransferase" evidence="1">
    <location>
        <begin position="10"/>
        <end position="161"/>
    </location>
</feature>
<dbReference type="Gene3D" id="3.40.630.30">
    <property type="match status" value="1"/>
</dbReference>
<comment type="caution">
    <text evidence="2">The sequence shown here is derived from an EMBL/GenBank/DDBJ whole genome shotgun (WGS) entry which is preliminary data.</text>
</comment>
<keyword evidence="2" id="KW-0012">Acyltransferase</keyword>
<dbReference type="GO" id="GO:0016746">
    <property type="term" value="F:acyltransferase activity"/>
    <property type="evidence" value="ECO:0007669"/>
    <property type="project" value="UniProtKB-KW"/>
</dbReference>
<reference evidence="3" key="1">
    <citation type="journal article" date="2019" name="Int. J. Syst. Evol. Microbiol.">
        <title>The Global Catalogue of Microorganisms (GCM) 10K type strain sequencing project: providing services to taxonomists for standard genome sequencing and annotation.</title>
        <authorList>
            <consortium name="The Broad Institute Genomics Platform"/>
            <consortium name="The Broad Institute Genome Sequencing Center for Infectious Disease"/>
            <person name="Wu L."/>
            <person name="Ma J."/>
        </authorList>
    </citation>
    <scope>NUCLEOTIDE SEQUENCE [LARGE SCALE GENOMIC DNA]</scope>
    <source>
        <strain evidence="3">TISTR 2466</strain>
    </source>
</reference>
<proteinExistence type="predicted"/>
<dbReference type="PROSITE" id="PS51186">
    <property type="entry name" value="GNAT"/>
    <property type="match status" value="1"/>
</dbReference>
<organism evidence="2 3">
    <name type="scientific">Sporolactobacillus shoreicorticis</name>
    <dbReference type="NCBI Taxonomy" id="1923877"/>
    <lineage>
        <taxon>Bacteria</taxon>
        <taxon>Bacillati</taxon>
        <taxon>Bacillota</taxon>
        <taxon>Bacilli</taxon>
        <taxon>Bacillales</taxon>
        <taxon>Sporolactobacillaceae</taxon>
        <taxon>Sporolactobacillus</taxon>
    </lineage>
</organism>
<evidence type="ECO:0000313" key="3">
    <source>
        <dbReference type="Proteomes" id="UP001597399"/>
    </source>
</evidence>
<dbReference type="Proteomes" id="UP001597399">
    <property type="component" value="Unassembled WGS sequence"/>
</dbReference>
<evidence type="ECO:0000313" key="2">
    <source>
        <dbReference type="EMBL" id="MFD2693697.1"/>
    </source>
</evidence>
<dbReference type="EC" id="2.3.1.-" evidence="2"/>
<dbReference type="InterPro" id="IPR000182">
    <property type="entry name" value="GNAT_dom"/>
</dbReference>
<dbReference type="SUPFAM" id="SSF55729">
    <property type="entry name" value="Acyl-CoA N-acyltransferases (Nat)"/>
    <property type="match status" value="1"/>
</dbReference>
<keyword evidence="2" id="KW-0808">Transferase</keyword>
<dbReference type="RefSeq" id="WP_253062327.1">
    <property type="nucleotide sequence ID" value="NZ_JAMXWM010000013.1"/>
</dbReference>